<name>A0ABX0K648_9PROT</name>
<sequence>MSGKITLTIVPQAERFAFLPAMFGNSVYLQGEAQVYDHMTKFCAEYTGGYWKYGILSNGGHVMLPEMEEARVRFSVPENFHSSFMTPDAAGIACCLFVLSHLSFALYGENPTACDLVIERFHQLRDYALEHPEREQILDAID</sequence>
<organism evidence="2 3">
    <name type="scientific">Acetobacter conturbans</name>
    <dbReference type="NCBI Taxonomy" id="1737472"/>
    <lineage>
        <taxon>Bacteria</taxon>
        <taxon>Pseudomonadati</taxon>
        <taxon>Pseudomonadota</taxon>
        <taxon>Alphaproteobacteria</taxon>
        <taxon>Acetobacterales</taxon>
        <taxon>Acetobacteraceae</taxon>
        <taxon>Acetobacter</taxon>
    </lineage>
</organism>
<comment type="caution">
    <text evidence="2">The sequence shown here is derived from an EMBL/GenBank/DDBJ whole genome shotgun (WGS) entry which is preliminary data.</text>
</comment>
<comment type="similarity">
    <text evidence="1">Belongs to the antirestriction protein family.</text>
</comment>
<keyword evidence="3" id="KW-1185">Reference proteome</keyword>
<accession>A0ABX0K648</accession>
<evidence type="ECO:0000313" key="2">
    <source>
        <dbReference type="EMBL" id="NHN89838.1"/>
    </source>
</evidence>
<dbReference type="RefSeq" id="WP_173571138.1">
    <property type="nucleotide sequence ID" value="NZ_WOSY01000020.1"/>
</dbReference>
<reference evidence="2 3" key="1">
    <citation type="journal article" date="2020" name="Int. J. Syst. Evol. Microbiol.">
        <title>Novel acetic acid bacteria from cider fermentations: Acetobacter conturbans sp. nov. and Acetobacter fallax sp. nov.</title>
        <authorList>
            <person name="Sombolestani A.S."/>
            <person name="Cleenwerck I."/>
            <person name="Cnockaert M."/>
            <person name="Borremans W."/>
            <person name="Wieme A.D."/>
            <person name="De Vuyst L."/>
            <person name="Vandamme P."/>
        </authorList>
    </citation>
    <scope>NUCLEOTIDE SEQUENCE [LARGE SCALE GENOMIC DNA]</scope>
    <source>
        <strain evidence="2 3">LMG 1627</strain>
    </source>
</reference>
<gene>
    <name evidence="2" type="ORF">GOB81_14620</name>
</gene>
<dbReference type="InterPro" id="IPR004914">
    <property type="entry name" value="Antirestrict"/>
</dbReference>
<dbReference type="Pfam" id="PF03230">
    <property type="entry name" value="Antirestrict"/>
    <property type="match status" value="1"/>
</dbReference>
<dbReference type="EMBL" id="WOSY01000020">
    <property type="protein sequence ID" value="NHN89838.1"/>
    <property type="molecule type" value="Genomic_DNA"/>
</dbReference>
<dbReference type="InterPro" id="IPR042297">
    <property type="entry name" value="Antirestriction_sf"/>
</dbReference>
<proteinExistence type="inferred from homology"/>
<evidence type="ECO:0000313" key="3">
    <source>
        <dbReference type="Proteomes" id="UP000631653"/>
    </source>
</evidence>
<protein>
    <submittedName>
        <fullName evidence="2">Antirestriction protein</fullName>
    </submittedName>
</protein>
<dbReference type="Proteomes" id="UP000631653">
    <property type="component" value="Unassembled WGS sequence"/>
</dbReference>
<evidence type="ECO:0000256" key="1">
    <source>
        <dbReference type="ARBA" id="ARBA00008618"/>
    </source>
</evidence>
<dbReference type="Gene3D" id="3.30.70.3580">
    <property type="entry name" value="Antirestriction protein"/>
    <property type="match status" value="1"/>
</dbReference>